<dbReference type="InterPro" id="IPR022385">
    <property type="entry name" value="Rhs_assc_core"/>
</dbReference>
<dbReference type="NCBIfam" id="TIGR03696">
    <property type="entry name" value="Rhs_assc_core"/>
    <property type="match status" value="1"/>
</dbReference>
<name>E4TPY5_MARTH</name>
<keyword evidence="3" id="KW-1185">Reference proteome</keyword>
<evidence type="ECO:0000313" key="3">
    <source>
        <dbReference type="Proteomes" id="UP000008720"/>
    </source>
</evidence>
<gene>
    <name evidence="2" type="ordered locus">Ftrac_0538</name>
</gene>
<reference evidence="2 3" key="1">
    <citation type="journal article" date="2011" name="Stand. Genomic Sci.">
        <title>Complete genome sequence of Marivirga tractuosa type strain (H-43).</title>
        <authorList>
            <person name="Pagani I."/>
            <person name="Chertkov O."/>
            <person name="Lapidus A."/>
            <person name="Lucas S."/>
            <person name="Del Rio T.G."/>
            <person name="Tice H."/>
            <person name="Copeland A."/>
            <person name="Cheng J.F."/>
            <person name="Nolan M."/>
            <person name="Saunders E."/>
            <person name="Pitluck S."/>
            <person name="Held B."/>
            <person name="Goodwin L."/>
            <person name="Liolios K."/>
            <person name="Ovchinikova G."/>
            <person name="Ivanova N."/>
            <person name="Mavromatis K."/>
            <person name="Pati A."/>
            <person name="Chen A."/>
            <person name="Palaniappan K."/>
            <person name="Land M."/>
            <person name="Hauser L."/>
            <person name="Jeffries C.D."/>
            <person name="Detter J.C."/>
            <person name="Han C."/>
            <person name="Tapia R."/>
            <person name="Ngatchou-Djao O.D."/>
            <person name="Rohde M."/>
            <person name="Goker M."/>
            <person name="Spring S."/>
            <person name="Sikorski J."/>
            <person name="Woyke T."/>
            <person name="Bristow J."/>
            <person name="Eisen J.A."/>
            <person name="Markowitz V."/>
            <person name="Hugenholtz P."/>
            <person name="Klenk H.P."/>
            <person name="Kyrpides N.C."/>
        </authorList>
    </citation>
    <scope>NUCLEOTIDE SEQUENCE [LARGE SCALE GENOMIC DNA]</scope>
    <source>
        <strain evidence="3">ATCC 23168 / DSM 4126 / NBRC 15989 / NCIMB 1408 / VKM B-1430 / H-43</strain>
    </source>
</reference>
<evidence type="ECO:0008006" key="4">
    <source>
        <dbReference type="Google" id="ProtNLM"/>
    </source>
</evidence>
<dbReference type="HOGENOM" id="CLU_454004_0_0_10"/>
<evidence type="ECO:0000313" key="2">
    <source>
        <dbReference type="EMBL" id="ADR20542.1"/>
    </source>
</evidence>
<dbReference type="STRING" id="643867.Ftrac_0538"/>
<dbReference type="AlphaFoldDB" id="E4TPY5"/>
<proteinExistence type="predicted"/>
<sequence>MSIWLGTRNFQLSSKPVHKNKIVYIYDASGTKLRQEVYENNTLIKATDYIGSLILENDTLQFIQTAEGRVVPKTMDGVDKNEYQYHLKDHLGNVRTTFAVRDDNYATDFETAGNPYFDNYDEITILSNPLKKSGNYAHRLSGGGTDIVGLMKTLYVSKGDKVSAEVYGKYLDAQFTNDEINGAALVNALVTMLGGGTLTGEGTIIENNLNSDFISAAMADGSEEESPKAYLNYIMLDENFNYVNSGFERLSESAADPGVGSGTHQKLTFEEIQIEEDGYLMVFLSNESQQSVEVFWDDFRVDHHYNAVLQADDYYPFGLTFNSYQRSYSKANNHKYNQGTGDKTFQGAEGKFFRTERVPELGWDLTKFRAYDPALGRFMNIDPMADKFSQESLTPYQYSFNNPIRFNDPYGDCPICPETAVEGFKAFGQMMSREFNKGLDAVVSFVGPDSNFEGAGEEVAGGIPLVTAVDMPSESTKTTAEKTEATLNIDLLLVSSGGGAGKHSGSSDPSVDIAESLSKVKELFAEGSSGNSASSNENVQNGNKSSASGSGNEIELDTLRKNSFFQLNGRAGYDFQIRRDFGNGNIDTVETEFIFKSVIGI</sequence>
<dbReference type="KEGG" id="mtt:Ftrac_0538"/>
<accession>E4TPY5</accession>
<feature type="region of interest" description="Disordered" evidence="1">
    <location>
        <begin position="527"/>
        <end position="552"/>
    </location>
</feature>
<dbReference type="Proteomes" id="UP000008720">
    <property type="component" value="Chromosome"/>
</dbReference>
<evidence type="ECO:0000256" key="1">
    <source>
        <dbReference type="SAM" id="MobiDB-lite"/>
    </source>
</evidence>
<protein>
    <recommendedName>
        <fullName evidence="4">RHS repeat-associated core domain-containing protein</fullName>
    </recommendedName>
</protein>
<dbReference type="Gene3D" id="2.180.10.10">
    <property type="entry name" value="RHS repeat-associated core"/>
    <property type="match status" value="2"/>
</dbReference>
<organism evidence="2 3">
    <name type="scientific">Marivirga tractuosa (strain ATCC 23168 / DSM 4126 / NBRC 15989 / NCIMB 1408 / VKM B-1430 / H-43)</name>
    <name type="common">Microscilla tractuosa</name>
    <name type="synonym">Flexibacter tractuosus</name>
    <dbReference type="NCBI Taxonomy" id="643867"/>
    <lineage>
        <taxon>Bacteria</taxon>
        <taxon>Pseudomonadati</taxon>
        <taxon>Bacteroidota</taxon>
        <taxon>Cytophagia</taxon>
        <taxon>Cytophagales</taxon>
        <taxon>Marivirgaceae</taxon>
        <taxon>Marivirga</taxon>
    </lineage>
</organism>
<dbReference type="EMBL" id="CP002349">
    <property type="protein sequence ID" value="ADR20542.1"/>
    <property type="molecule type" value="Genomic_DNA"/>
</dbReference>
<dbReference type="eggNOG" id="COG3209">
    <property type="taxonomic scope" value="Bacteria"/>
</dbReference>